<dbReference type="GO" id="GO:0003677">
    <property type="term" value="F:DNA binding"/>
    <property type="evidence" value="ECO:0007669"/>
    <property type="project" value="UniProtKB-KW"/>
</dbReference>
<keyword evidence="1" id="KW-0805">Transcription regulation</keyword>
<dbReference type="InterPro" id="IPR000524">
    <property type="entry name" value="Tscrpt_reg_HTH_GntR"/>
</dbReference>
<organism evidence="6 7">
    <name type="scientific">Methylobrevis albus</name>
    <dbReference type="NCBI Taxonomy" id="2793297"/>
    <lineage>
        <taxon>Bacteria</taxon>
        <taxon>Pseudomonadati</taxon>
        <taxon>Pseudomonadota</taxon>
        <taxon>Alphaproteobacteria</taxon>
        <taxon>Hyphomicrobiales</taxon>
        <taxon>Pleomorphomonadaceae</taxon>
        <taxon>Methylobrevis</taxon>
    </lineage>
</organism>
<dbReference type="EMBL" id="JADZLT010000055">
    <property type="protein sequence ID" value="MBH0239492.1"/>
    <property type="molecule type" value="Genomic_DNA"/>
</dbReference>
<dbReference type="SMART" id="SM00345">
    <property type="entry name" value="HTH_GNTR"/>
    <property type="match status" value="1"/>
</dbReference>
<protein>
    <submittedName>
        <fullName evidence="6">GntR family transcriptional regulator</fullName>
    </submittedName>
</protein>
<dbReference type="SUPFAM" id="SSF46785">
    <property type="entry name" value="Winged helix' DNA-binding domain"/>
    <property type="match status" value="1"/>
</dbReference>
<evidence type="ECO:0000313" key="6">
    <source>
        <dbReference type="EMBL" id="MBH0239492.1"/>
    </source>
</evidence>
<dbReference type="RefSeq" id="WP_197312581.1">
    <property type="nucleotide sequence ID" value="NZ_JADZLT010000055.1"/>
</dbReference>
<keyword evidence="3" id="KW-0804">Transcription</keyword>
<accession>A0A931I3C3</accession>
<dbReference type="SMART" id="SM00866">
    <property type="entry name" value="UTRA"/>
    <property type="match status" value="1"/>
</dbReference>
<sequence>MATDDTITRHRDAEAADDAPSATRLSRSGEQDAPLWSQVKASLVAMIVGGNLPEHTRLPSESEFCEQFGVSRTVVREAMKQLVFERMIYKLQGKGAFVAGRREDQDFVGSTIGFSGELAEKQKSVTRQVLRQALEPADARVQKLLQLPDERLLVAVDRILSVDGVPRMLVRWRMPETLVPGLDQAALHSRSLYDTLSRQYGIVFSRAERWIEAVVPTDAEAKLLGVAPRTPLLGIESVAYTAAGTPIEYWTALYRTDRARLHLQIGTSR</sequence>
<dbReference type="Gene3D" id="3.40.1410.10">
    <property type="entry name" value="Chorismate lyase-like"/>
    <property type="match status" value="1"/>
</dbReference>
<dbReference type="GO" id="GO:0045892">
    <property type="term" value="P:negative regulation of DNA-templated transcription"/>
    <property type="evidence" value="ECO:0007669"/>
    <property type="project" value="TreeGrafter"/>
</dbReference>
<dbReference type="PANTHER" id="PTHR44846">
    <property type="entry name" value="MANNOSYL-D-GLYCERATE TRANSPORT/METABOLISM SYSTEM REPRESSOR MNGR-RELATED"/>
    <property type="match status" value="1"/>
</dbReference>
<comment type="caution">
    <text evidence="6">The sequence shown here is derived from an EMBL/GenBank/DDBJ whole genome shotgun (WGS) entry which is preliminary data.</text>
</comment>
<dbReference type="InterPro" id="IPR036390">
    <property type="entry name" value="WH_DNA-bd_sf"/>
</dbReference>
<dbReference type="SUPFAM" id="SSF64288">
    <property type="entry name" value="Chorismate lyase-like"/>
    <property type="match status" value="1"/>
</dbReference>
<dbReference type="Pfam" id="PF07702">
    <property type="entry name" value="UTRA"/>
    <property type="match status" value="1"/>
</dbReference>
<dbReference type="PRINTS" id="PR00035">
    <property type="entry name" value="HTHGNTR"/>
</dbReference>
<proteinExistence type="predicted"/>
<keyword evidence="7" id="KW-1185">Reference proteome</keyword>
<dbReference type="InterPro" id="IPR050679">
    <property type="entry name" value="Bact_HTH_transcr_reg"/>
</dbReference>
<evidence type="ECO:0000259" key="5">
    <source>
        <dbReference type="PROSITE" id="PS50949"/>
    </source>
</evidence>
<dbReference type="Proteomes" id="UP000631694">
    <property type="component" value="Unassembled WGS sequence"/>
</dbReference>
<dbReference type="InterPro" id="IPR036388">
    <property type="entry name" value="WH-like_DNA-bd_sf"/>
</dbReference>
<evidence type="ECO:0000256" key="1">
    <source>
        <dbReference type="ARBA" id="ARBA00023015"/>
    </source>
</evidence>
<evidence type="ECO:0000256" key="3">
    <source>
        <dbReference type="ARBA" id="ARBA00023163"/>
    </source>
</evidence>
<dbReference type="GO" id="GO:0003700">
    <property type="term" value="F:DNA-binding transcription factor activity"/>
    <property type="evidence" value="ECO:0007669"/>
    <property type="project" value="InterPro"/>
</dbReference>
<name>A0A931I3C3_9HYPH</name>
<dbReference type="Pfam" id="PF00392">
    <property type="entry name" value="GntR"/>
    <property type="match status" value="1"/>
</dbReference>
<dbReference type="AlphaFoldDB" id="A0A931I3C3"/>
<dbReference type="Gene3D" id="1.10.10.10">
    <property type="entry name" value="Winged helix-like DNA-binding domain superfamily/Winged helix DNA-binding domain"/>
    <property type="match status" value="1"/>
</dbReference>
<dbReference type="InterPro" id="IPR011663">
    <property type="entry name" value="UTRA"/>
</dbReference>
<feature type="region of interest" description="Disordered" evidence="4">
    <location>
        <begin position="1"/>
        <end position="31"/>
    </location>
</feature>
<reference evidence="6" key="1">
    <citation type="submission" date="2020-12" db="EMBL/GenBank/DDBJ databases">
        <title>Methylobrevis albus sp. nov., isolated from fresh water lack sediment.</title>
        <authorList>
            <person name="Zou Q."/>
        </authorList>
    </citation>
    <scope>NUCLEOTIDE SEQUENCE</scope>
    <source>
        <strain evidence="6">L22</strain>
    </source>
</reference>
<evidence type="ECO:0000313" key="7">
    <source>
        <dbReference type="Proteomes" id="UP000631694"/>
    </source>
</evidence>
<dbReference type="PROSITE" id="PS50949">
    <property type="entry name" value="HTH_GNTR"/>
    <property type="match status" value="1"/>
</dbReference>
<keyword evidence="2" id="KW-0238">DNA-binding</keyword>
<dbReference type="CDD" id="cd07377">
    <property type="entry name" value="WHTH_GntR"/>
    <property type="match status" value="1"/>
</dbReference>
<feature type="domain" description="HTH gntR-type" evidence="5">
    <location>
        <begin position="33"/>
        <end position="101"/>
    </location>
</feature>
<evidence type="ECO:0000256" key="2">
    <source>
        <dbReference type="ARBA" id="ARBA00023125"/>
    </source>
</evidence>
<dbReference type="InterPro" id="IPR028978">
    <property type="entry name" value="Chorismate_lyase_/UTRA_dom_sf"/>
</dbReference>
<evidence type="ECO:0000256" key="4">
    <source>
        <dbReference type="SAM" id="MobiDB-lite"/>
    </source>
</evidence>
<feature type="compositionally biased region" description="Basic and acidic residues" evidence="4">
    <location>
        <begin position="1"/>
        <end position="14"/>
    </location>
</feature>
<dbReference type="PANTHER" id="PTHR44846:SF1">
    <property type="entry name" value="MANNOSYL-D-GLYCERATE TRANSPORT_METABOLISM SYSTEM REPRESSOR MNGR-RELATED"/>
    <property type="match status" value="1"/>
</dbReference>
<gene>
    <name evidence="6" type="ORF">I5731_16840</name>
</gene>